<accession>X1AEF8</accession>
<proteinExistence type="predicted"/>
<dbReference type="AlphaFoldDB" id="X1AEF8"/>
<feature type="non-terminal residue" evidence="1">
    <location>
        <position position="1"/>
    </location>
</feature>
<comment type="caution">
    <text evidence="1">The sequence shown here is derived from an EMBL/GenBank/DDBJ whole genome shotgun (WGS) entry which is preliminary data.</text>
</comment>
<evidence type="ECO:0000313" key="1">
    <source>
        <dbReference type="EMBL" id="GAG68212.1"/>
    </source>
</evidence>
<dbReference type="EMBL" id="BART01008069">
    <property type="protein sequence ID" value="GAG68212.1"/>
    <property type="molecule type" value="Genomic_DNA"/>
</dbReference>
<dbReference type="Gene3D" id="3.30.420.240">
    <property type="match status" value="1"/>
</dbReference>
<evidence type="ECO:0008006" key="2">
    <source>
        <dbReference type="Google" id="ProtNLM"/>
    </source>
</evidence>
<organism evidence="1">
    <name type="scientific">marine sediment metagenome</name>
    <dbReference type="NCBI Taxonomy" id="412755"/>
    <lineage>
        <taxon>unclassified sequences</taxon>
        <taxon>metagenomes</taxon>
        <taxon>ecological metagenomes</taxon>
    </lineage>
</organism>
<gene>
    <name evidence="1" type="ORF">S01H4_18223</name>
</gene>
<name>X1AEF8_9ZZZZ</name>
<protein>
    <recommendedName>
        <fullName evidence="2">Terminase large subunit gp17-like C-terminal domain-containing protein</fullName>
    </recommendedName>
</protein>
<reference evidence="1" key="1">
    <citation type="journal article" date="2014" name="Front. Microbiol.">
        <title>High frequency of phylogenetically diverse reductive dehalogenase-homologous genes in deep subseafloor sedimentary metagenomes.</title>
        <authorList>
            <person name="Kawai M."/>
            <person name="Futagami T."/>
            <person name="Toyoda A."/>
            <person name="Takaki Y."/>
            <person name="Nishi S."/>
            <person name="Hori S."/>
            <person name="Arai W."/>
            <person name="Tsubouchi T."/>
            <person name="Morono Y."/>
            <person name="Uchiyama I."/>
            <person name="Ito T."/>
            <person name="Fujiyama A."/>
            <person name="Inagaki F."/>
            <person name="Takami H."/>
        </authorList>
    </citation>
    <scope>NUCLEOTIDE SEQUENCE</scope>
    <source>
        <strain evidence="1">Expedition CK06-06</strain>
    </source>
</reference>
<sequence length="251" mass="28862">DRTLMLIQEYPVYKIKVDGIKMADSSTIYTRLANIPPIERPHDYVIMGIDLGYTDPTAIHVLYNSRGRIYYHARIELQKVPYPLQKQLISYIDEKFGRPEVIGIDAGGPGKPVVQDLLEHDEFIHKDFKKRMIPVEFGSKIILGQDADGNEIKVKMKPFSVSITQEYVNSHRIIFSSTDFEFISELERTTYTKNATGDIVYRTLTPKGGQRGADHHTTALLTAMIAQYELKDAIDRRPKPLFYLRNVHNKY</sequence>